<protein>
    <recommendedName>
        <fullName evidence="16">Protein kinase domain-containing protein</fullName>
    </recommendedName>
</protein>
<dbReference type="InterPro" id="IPR001611">
    <property type="entry name" value="Leu-rich_rpt"/>
</dbReference>
<dbReference type="InterPro" id="IPR000719">
    <property type="entry name" value="Prot_kinase_dom"/>
</dbReference>
<keyword evidence="7" id="KW-0677">Repeat</keyword>
<evidence type="ECO:0000256" key="10">
    <source>
        <dbReference type="ARBA" id="ARBA00022840"/>
    </source>
</evidence>
<evidence type="ECO:0000256" key="11">
    <source>
        <dbReference type="ARBA" id="ARBA00022989"/>
    </source>
</evidence>
<keyword evidence="6 15" id="KW-0732">Signal</keyword>
<keyword evidence="18" id="KW-1185">Reference proteome</keyword>
<comment type="caution">
    <text evidence="17">The sequence shown here is derived from an EMBL/GenBank/DDBJ whole genome shotgun (WGS) entry which is preliminary data.</text>
</comment>
<feature type="domain" description="Protein kinase" evidence="16">
    <location>
        <begin position="505"/>
        <end position="783"/>
    </location>
</feature>
<dbReference type="GO" id="GO:0005524">
    <property type="term" value="F:ATP binding"/>
    <property type="evidence" value="ECO:0007669"/>
    <property type="project" value="UniProtKB-UniRule"/>
</dbReference>
<reference evidence="17" key="1">
    <citation type="submission" date="2020-06" db="EMBL/GenBank/DDBJ databases">
        <title>WGS assembly of Ceratodon purpureus strain R40.</title>
        <authorList>
            <person name="Carey S.B."/>
            <person name="Jenkins J."/>
            <person name="Shu S."/>
            <person name="Lovell J.T."/>
            <person name="Sreedasyam A."/>
            <person name="Maumus F."/>
            <person name="Tiley G.P."/>
            <person name="Fernandez-Pozo N."/>
            <person name="Barry K."/>
            <person name="Chen C."/>
            <person name="Wang M."/>
            <person name="Lipzen A."/>
            <person name="Daum C."/>
            <person name="Saski C.A."/>
            <person name="Payton A.C."/>
            <person name="Mcbreen J.C."/>
            <person name="Conrad R.E."/>
            <person name="Kollar L.M."/>
            <person name="Olsson S."/>
            <person name="Huttunen S."/>
            <person name="Landis J.B."/>
            <person name="Wickett N.J."/>
            <person name="Johnson M.G."/>
            <person name="Rensing S.A."/>
            <person name="Grimwood J."/>
            <person name="Schmutz J."/>
            <person name="Mcdaniel S.F."/>
        </authorList>
    </citation>
    <scope>NUCLEOTIDE SEQUENCE</scope>
    <source>
        <strain evidence="17">R40</strain>
    </source>
</reference>
<evidence type="ECO:0000256" key="7">
    <source>
        <dbReference type="ARBA" id="ARBA00022737"/>
    </source>
</evidence>
<evidence type="ECO:0000256" key="5">
    <source>
        <dbReference type="ARBA" id="ARBA00022692"/>
    </source>
</evidence>
<dbReference type="Pfam" id="PF07714">
    <property type="entry name" value="PK_Tyr_Ser-Thr"/>
    <property type="match status" value="1"/>
</dbReference>
<keyword evidence="3" id="KW-0433">Leucine-rich repeat</keyword>
<dbReference type="InterPro" id="IPR032675">
    <property type="entry name" value="LRR_dom_sf"/>
</dbReference>
<evidence type="ECO:0000256" key="4">
    <source>
        <dbReference type="ARBA" id="ARBA00022679"/>
    </source>
</evidence>
<dbReference type="PROSITE" id="PS51450">
    <property type="entry name" value="LRR"/>
    <property type="match status" value="1"/>
</dbReference>
<evidence type="ECO:0000313" key="17">
    <source>
        <dbReference type="EMBL" id="KAG0591896.1"/>
    </source>
</evidence>
<dbReference type="InterPro" id="IPR017441">
    <property type="entry name" value="Protein_kinase_ATP_BS"/>
</dbReference>
<evidence type="ECO:0000256" key="15">
    <source>
        <dbReference type="SAM" id="SignalP"/>
    </source>
</evidence>
<evidence type="ECO:0000256" key="3">
    <source>
        <dbReference type="ARBA" id="ARBA00022614"/>
    </source>
</evidence>
<dbReference type="AlphaFoldDB" id="A0A8T0J9G3"/>
<keyword evidence="2" id="KW-0723">Serine/threonine-protein kinase</keyword>
<sequence length="838" mass="93154">MRKMWPGLVSRVTVLLWIMHAWSLASAANSTGVCRGGSSWSYPQMGAIGNLYTNWSGTPNLGETNLKGWKPVVFNESQDSFWWYQLCKNDLARWQGLDCFTFDETLPGYMYNCTGTQVITTYRISDLTLSNASITGPLPAAIGDLYPLRTLALTGNPGLHGNIPEAIVNLENSLTTLDLHNNNLTGAIPTEIFRGFLYLLYLDLSGNRFTGNISAYPLRTVIRTFNLAHNQLTDNLIEGYFVDSQQVESVDLSYNHFSGPVPFFDFTYNPQLKYLNLGGNQFSAESLDSIRVYTTNASSSSLQVLDLSNNLIHGDVSNLTLMIGRLGSNLQELYLDGNNISGTLFLDEVLQSTIGKNPNFKTLGLSKNNITAVRYNKNNSVNVLLYMRIGDNPFCNIVADPAADICSADAYAARCFCYRNCSDLSACNIQEVLPSPGVSKSTILKIALSTSVPFALLLLVGGFLLYRSRRKQQYLLLQVQRICEEHDVKPTIFTYNELRAATRDFHPDMKLGQGGYGAVYKGVLPNTNVVAVKQLHIKSQQGMDEFLNEVALISGIKHRNLVKLKGCCIREKQRLLVYEYVDNHDLDWNLLESNSFQVLSWPERLNICLGVAHGLHYLHALAQPKIIHRDIKAANILLDSNLQPKIADFGLALLFPEETSHIMTVHVAGTKGYLAPEYATLGQLSEKADVYSFGVVCLEIVSGRRNIDNKKPPEEVVLTNLIQKLYKEGNIMGIVDSKLQPLSETEHLEVQRVIYTAMLCLQYSEDVRPPMARVVSMLQGDLISVIEDLESAQVPTSFFGGHSTSFDISQMSSLDTIREGDSVRLYSGSSGSTFGYRC</sequence>
<keyword evidence="4" id="KW-0808">Transferase</keyword>
<evidence type="ECO:0000256" key="13">
    <source>
        <dbReference type="ARBA" id="ARBA00023180"/>
    </source>
</evidence>
<keyword evidence="10 14" id="KW-0067">ATP-binding</keyword>
<dbReference type="CDD" id="cd14066">
    <property type="entry name" value="STKc_IRAK"/>
    <property type="match status" value="1"/>
</dbReference>
<dbReference type="InterPro" id="IPR001245">
    <property type="entry name" value="Ser-Thr/Tyr_kinase_cat_dom"/>
</dbReference>
<organism evidence="17 18">
    <name type="scientific">Ceratodon purpureus</name>
    <name type="common">Fire moss</name>
    <name type="synonym">Dicranum purpureum</name>
    <dbReference type="NCBI Taxonomy" id="3225"/>
    <lineage>
        <taxon>Eukaryota</taxon>
        <taxon>Viridiplantae</taxon>
        <taxon>Streptophyta</taxon>
        <taxon>Embryophyta</taxon>
        <taxon>Bryophyta</taxon>
        <taxon>Bryophytina</taxon>
        <taxon>Bryopsida</taxon>
        <taxon>Dicranidae</taxon>
        <taxon>Pseudoditrichales</taxon>
        <taxon>Ditrichaceae</taxon>
        <taxon>Ceratodon</taxon>
    </lineage>
</organism>
<evidence type="ECO:0000256" key="8">
    <source>
        <dbReference type="ARBA" id="ARBA00022741"/>
    </source>
</evidence>
<dbReference type="SMART" id="SM00220">
    <property type="entry name" value="S_TKc"/>
    <property type="match status" value="1"/>
</dbReference>
<evidence type="ECO:0000313" key="18">
    <source>
        <dbReference type="Proteomes" id="UP000822688"/>
    </source>
</evidence>
<dbReference type="GO" id="GO:0004674">
    <property type="term" value="F:protein serine/threonine kinase activity"/>
    <property type="evidence" value="ECO:0007669"/>
    <property type="project" value="UniProtKB-KW"/>
</dbReference>
<dbReference type="SUPFAM" id="SSF52047">
    <property type="entry name" value="RNI-like"/>
    <property type="match status" value="1"/>
</dbReference>
<keyword evidence="11" id="KW-1133">Transmembrane helix</keyword>
<proteinExistence type="predicted"/>
<feature type="chain" id="PRO_5035917432" description="Protein kinase domain-containing protein" evidence="15">
    <location>
        <begin position="28"/>
        <end position="838"/>
    </location>
</feature>
<accession>A0A8T0J9G3</accession>
<dbReference type="FunFam" id="1.10.510.10:FF:000590">
    <property type="entry name" value="PR5-like receptor kinase"/>
    <property type="match status" value="1"/>
</dbReference>
<dbReference type="PANTHER" id="PTHR48006:SF34">
    <property type="entry name" value="OS08G0203700 PROTEIN"/>
    <property type="match status" value="1"/>
</dbReference>
<dbReference type="FunFam" id="3.30.200.20:FF:000177">
    <property type="entry name" value="Cysteine-rich receptor-like protein kinase 2"/>
    <property type="match status" value="1"/>
</dbReference>
<keyword evidence="8 14" id="KW-0547">Nucleotide-binding</keyword>
<keyword evidence="12" id="KW-0472">Membrane</keyword>
<dbReference type="Gene3D" id="3.80.10.10">
    <property type="entry name" value="Ribonuclease Inhibitor"/>
    <property type="match status" value="2"/>
</dbReference>
<dbReference type="InterPro" id="IPR051824">
    <property type="entry name" value="LRR_Rcpt-Like_S/T_Kinase"/>
</dbReference>
<evidence type="ECO:0000256" key="6">
    <source>
        <dbReference type="ARBA" id="ARBA00022729"/>
    </source>
</evidence>
<keyword evidence="5" id="KW-0812">Transmembrane</keyword>
<dbReference type="Pfam" id="PF13516">
    <property type="entry name" value="LRR_6"/>
    <property type="match status" value="1"/>
</dbReference>
<gene>
    <name evidence="17" type="ORF">KC19_1G210200</name>
</gene>
<feature type="binding site" evidence="14">
    <location>
        <position position="533"/>
    </location>
    <ligand>
        <name>ATP</name>
        <dbReference type="ChEBI" id="CHEBI:30616"/>
    </ligand>
</feature>
<dbReference type="Proteomes" id="UP000822688">
    <property type="component" value="Chromosome 1"/>
</dbReference>
<dbReference type="Gene3D" id="1.10.510.10">
    <property type="entry name" value="Transferase(Phosphotransferase) domain 1"/>
    <property type="match status" value="1"/>
</dbReference>
<evidence type="ECO:0000256" key="9">
    <source>
        <dbReference type="ARBA" id="ARBA00022777"/>
    </source>
</evidence>
<evidence type="ECO:0000256" key="14">
    <source>
        <dbReference type="PROSITE-ProRule" id="PRU10141"/>
    </source>
</evidence>
<keyword evidence="9" id="KW-0418">Kinase</keyword>
<dbReference type="PROSITE" id="PS00108">
    <property type="entry name" value="PROTEIN_KINASE_ST"/>
    <property type="match status" value="1"/>
</dbReference>
<dbReference type="InterPro" id="IPR008271">
    <property type="entry name" value="Ser/Thr_kinase_AS"/>
</dbReference>
<dbReference type="PROSITE" id="PS50011">
    <property type="entry name" value="PROTEIN_KINASE_DOM"/>
    <property type="match status" value="1"/>
</dbReference>
<dbReference type="PANTHER" id="PTHR48006">
    <property type="entry name" value="LEUCINE-RICH REPEAT-CONTAINING PROTEIN DDB_G0281931-RELATED"/>
    <property type="match status" value="1"/>
</dbReference>
<dbReference type="GO" id="GO:0016020">
    <property type="term" value="C:membrane"/>
    <property type="evidence" value="ECO:0007669"/>
    <property type="project" value="UniProtKB-SubCell"/>
</dbReference>
<evidence type="ECO:0000256" key="2">
    <source>
        <dbReference type="ARBA" id="ARBA00022527"/>
    </source>
</evidence>
<dbReference type="Pfam" id="PF00560">
    <property type="entry name" value="LRR_1"/>
    <property type="match status" value="2"/>
</dbReference>
<dbReference type="PROSITE" id="PS00107">
    <property type="entry name" value="PROTEIN_KINASE_ATP"/>
    <property type="match status" value="1"/>
</dbReference>
<name>A0A8T0J9G3_CERPU</name>
<comment type="subcellular location">
    <subcellularLocation>
        <location evidence="1">Membrane</location>
        <topology evidence="1">Single-pass type I membrane protein</topology>
    </subcellularLocation>
</comment>
<dbReference type="FunFam" id="3.80.10.10:FF:000041">
    <property type="entry name" value="LRR receptor-like serine/threonine-protein kinase ERECTA"/>
    <property type="match status" value="1"/>
</dbReference>
<dbReference type="SUPFAM" id="SSF56112">
    <property type="entry name" value="Protein kinase-like (PK-like)"/>
    <property type="match status" value="1"/>
</dbReference>
<feature type="signal peptide" evidence="15">
    <location>
        <begin position="1"/>
        <end position="27"/>
    </location>
</feature>
<dbReference type="InterPro" id="IPR011009">
    <property type="entry name" value="Kinase-like_dom_sf"/>
</dbReference>
<evidence type="ECO:0000256" key="1">
    <source>
        <dbReference type="ARBA" id="ARBA00004479"/>
    </source>
</evidence>
<dbReference type="Gene3D" id="3.30.200.20">
    <property type="entry name" value="Phosphorylase Kinase, domain 1"/>
    <property type="match status" value="1"/>
</dbReference>
<dbReference type="EMBL" id="CM026421">
    <property type="protein sequence ID" value="KAG0591896.1"/>
    <property type="molecule type" value="Genomic_DNA"/>
</dbReference>
<keyword evidence="13" id="KW-0325">Glycoprotein</keyword>
<evidence type="ECO:0000256" key="12">
    <source>
        <dbReference type="ARBA" id="ARBA00023136"/>
    </source>
</evidence>
<evidence type="ECO:0000259" key="16">
    <source>
        <dbReference type="PROSITE" id="PS50011"/>
    </source>
</evidence>